<dbReference type="GeneID" id="63750354"/>
<dbReference type="AlphaFoldDB" id="A0A1L9RVP9"/>
<dbReference type="Proteomes" id="UP000184383">
    <property type="component" value="Unassembled WGS sequence"/>
</dbReference>
<feature type="region of interest" description="Disordered" evidence="1">
    <location>
        <begin position="1"/>
        <end position="48"/>
    </location>
</feature>
<dbReference type="OrthoDB" id="5367734at2759"/>
<evidence type="ECO:0000313" key="3">
    <source>
        <dbReference type="Proteomes" id="UP000184383"/>
    </source>
</evidence>
<sequence length="102" mass="11447">MARVEESKVVNMSGHDRRSSTSSDRIIDNNPAKVKNADLESQQHDQTHRIAVDSDAETESIGRQIEMESENSIKYRTCSWQKVGGGGYTDEERDGHVLTIAR</sequence>
<gene>
    <name evidence="2" type="ORF">ASPWEDRAFT_36641</name>
</gene>
<dbReference type="RefSeq" id="XP_040692613.1">
    <property type="nucleotide sequence ID" value="XM_040834506.1"/>
</dbReference>
<dbReference type="VEuPathDB" id="FungiDB:ASPWEDRAFT_36641"/>
<protein>
    <submittedName>
        <fullName evidence="2">Uncharacterized protein</fullName>
    </submittedName>
</protein>
<evidence type="ECO:0000256" key="1">
    <source>
        <dbReference type="SAM" id="MobiDB-lite"/>
    </source>
</evidence>
<reference evidence="3" key="1">
    <citation type="journal article" date="2017" name="Genome Biol.">
        <title>Comparative genomics reveals high biological diversity and specific adaptations in the industrially and medically important fungal genus Aspergillus.</title>
        <authorList>
            <person name="de Vries R.P."/>
            <person name="Riley R."/>
            <person name="Wiebenga A."/>
            <person name="Aguilar-Osorio G."/>
            <person name="Amillis S."/>
            <person name="Uchima C.A."/>
            <person name="Anderluh G."/>
            <person name="Asadollahi M."/>
            <person name="Askin M."/>
            <person name="Barry K."/>
            <person name="Battaglia E."/>
            <person name="Bayram O."/>
            <person name="Benocci T."/>
            <person name="Braus-Stromeyer S.A."/>
            <person name="Caldana C."/>
            <person name="Canovas D."/>
            <person name="Cerqueira G.C."/>
            <person name="Chen F."/>
            <person name="Chen W."/>
            <person name="Choi C."/>
            <person name="Clum A."/>
            <person name="Dos Santos R.A."/>
            <person name="Damasio A.R."/>
            <person name="Diallinas G."/>
            <person name="Emri T."/>
            <person name="Fekete E."/>
            <person name="Flipphi M."/>
            <person name="Freyberg S."/>
            <person name="Gallo A."/>
            <person name="Gournas C."/>
            <person name="Habgood R."/>
            <person name="Hainaut M."/>
            <person name="Harispe M.L."/>
            <person name="Henrissat B."/>
            <person name="Hilden K.S."/>
            <person name="Hope R."/>
            <person name="Hossain A."/>
            <person name="Karabika E."/>
            <person name="Karaffa L."/>
            <person name="Karanyi Z."/>
            <person name="Krasevec N."/>
            <person name="Kuo A."/>
            <person name="Kusch H."/>
            <person name="LaButti K."/>
            <person name="Lagendijk E.L."/>
            <person name="Lapidus A."/>
            <person name="Levasseur A."/>
            <person name="Lindquist E."/>
            <person name="Lipzen A."/>
            <person name="Logrieco A.F."/>
            <person name="MacCabe A."/>
            <person name="Maekelae M.R."/>
            <person name="Malavazi I."/>
            <person name="Melin P."/>
            <person name="Meyer V."/>
            <person name="Mielnichuk N."/>
            <person name="Miskei M."/>
            <person name="Molnar A.P."/>
            <person name="Mule G."/>
            <person name="Ngan C.Y."/>
            <person name="Orejas M."/>
            <person name="Orosz E."/>
            <person name="Ouedraogo J.P."/>
            <person name="Overkamp K.M."/>
            <person name="Park H.-S."/>
            <person name="Perrone G."/>
            <person name="Piumi F."/>
            <person name="Punt P.J."/>
            <person name="Ram A.F."/>
            <person name="Ramon A."/>
            <person name="Rauscher S."/>
            <person name="Record E."/>
            <person name="Riano-Pachon D.M."/>
            <person name="Robert V."/>
            <person name="Roehrig J."/>
            <person name="Ruller R."/>
            <person name="Salamov A."/>
            <person name="Salih N.S."/>
            <person name="Samson R.A."/>
            <person name="Sandor E."/>
            <person name="Sanguinetti M."/>
            <person name="Schuetze T."/>
            <person name="Sepcic K."/>
            <person name="Shelest E."/>
            <person name="Sherlock G."/>
            <person name="Sophianopoulou V."/>
            <person name="Squina F.M."/>
            <person name="Sun H."/>
            <person name="Susca A."/>
            <person name="Todd R.B."/>
            <person name="Tsang A."/>
            <person name="Unkles S.E."/>
            <person name="van de Wiele N."/>
            <person name="van Rossen-Uffink D."/>
            <person name="Oliveira J.V."/>
            <person name="Vesth T.C."/>
            <person name="Visser J."/>
            <person name="Yu J.-H."/>
            <person name="Zhou M."/>
            <person name="Andersen M.R."/>
            <person name="Archer D.B."/>
            <person name="Baker S.E."/>
            <person name="Benoit I."/>
            <person name="Brakhage A.A."/>
            <person name="Braus G.H."/>
            <person name="Fischer R."/>
            <person name="Frisvad J.C."/>
            <person name="Goldman G.H."/>
            <person name="Houbraken J."/>
            <person name="Oakley B."/>
            <person name="Pocsi I."/>
            <person name="Scazzocchio C."/>
            <person name="Seiboth B."/>
            <person name="vanKuyk P.A."/>
            <person name="Wortman J."/>
            <person name="Dyer P.S."/>
            <person name="Grigoriev I.V."/>
        </authorList>
    </citation>
    <scope>NUCLEOTIDE SEQUENCE [LARGE SCALE GENOMIC DNA]</scope>
    <source>
        <strain evidence="3">DTO 134E9</strain>
    </source>
</reference>
<feature type="compositionally biased region" description="Basic and acidic residues" evidence="1">
    <location>
        <begin position="35"/>
        <end position="48"/>
    </location>
</feature>
<accession>A0A1L9RVP9</accession>
<feature type="compositionally biased region" description="Basic and acidic residues" evidence="1">
    <location>
        <begin position="1"/>
        <end position="19"/>
    </location>
</feature>
<organism evidence="2 3">
    <name type="scientific">Aspergillus wentii DTO 134E9</name>
    <dbReference type="NCBI Taxonomy" id="1073089"/>
    <lineage>
        <taxon>Eukaryota</taxon>
        <taxon>Fungi</taxon>
        <taxon>Dikarya</taxon>
        <taxon>Ascomycota</taxon>
        <taxon>Pezizomycotina</taxon>
        <taxon>Eurotiomycetes</taxon>
        <taxon>Eurotiomycetidae</taxon>
        <taxon>Eurotiales</taxon>
        <taxon>Aspergillaceae</taxon>
        <taxon>Aspergillus</taxon>
        <taxon>Aspergillus subgen. Cremei</taxon>
    </lineage>
</organism>
<dbReference type="EMBL" id="KV878210">
    <property type="protein sequence ID" value="OJJ38937.1"/>
    <property type="molecule type" value="Genomic_DNA"/>
</dbReference>
<evidence type="ECO:0000313" key="2">
    <source>
        <dbReference type="EMBL" id="OJJ38937.1"/>
    </source>
</evidence>
<name>A0A1L9RVP9_ASPWE</name>
<proteinExistence type="predicted"/>
<dbReference type="STRING" id="1073089.A0A1L9RVP9"/>
<keyword evidence="3" id="KW-1185">Reference proteome</keyword>